<feature type="chain" id="PRO_5040426750" evidence="1">
    <location>
        <begin position="30"/>
        <end position="353"/>
    </location>
</feature>
<organism evidence="2 3">
    <name type="scientific">Ambispora leptoticha</name>
    <dbReference type="NCBI Taxonomy" id="144679"/>
    <lineage>
        <taxon>Eukaryota</taxon>
        <taxon>Fungi</taxon>
        <taxon>Fungi incertae sedis</taxon>
        <taxon>Mucoromycota</taxon>
        <taxon>Glomeromycotina</taxon>
        <taxon>Glomeromycetes</taxon>
        <taxon>Archaeosporales</taxon>
        <taxon>Ambisporaceae</taxon>
        <taxon>Ambispora</taxon>
    </lineage>
</organism>
<name>A0A9N9G6P3_9GLOM</name>
<dbReference type="Proteomes" id="UP000789508">
    <property type="component" value="Unassembled WGS sequence"/>
</dbReference>
<evidence type="ECO:0000256" key="1">
    <source>
        <dbReference type="SAM" id="SignalP"/>
    </source>
</evidence>
<accession>A0A9N9G6P3</accession>
<sequence>MPIHSKVQLRNMAEIVLPWFVLGPGCVLSVEICKEKMVMTVEVPLEKLSNSLTKNEIKQIRGGLGGTTYPEEERGDAYEGVDLTLGTVCKRESTIERLLKCLLESRIILVRSPPMAGKTTLAQLFEHSMLQSVLQVLSLAVLLRNLPVSWCPEGFEELMNVIWDEFLKQCGDSFKRTLQSSRLYIIAFASYGHYGAYTTRGDHTIMNISPCFLQKSNTREFENVHFTREEFNSYFNNFSLRPGLVAFTMNQIHMKFVKHTFEYLTFAKIFVYRKTHDFNDHFKNIRAMPKITDMSNEEKKIADTTNILVDTSSVSSISTLNFPAPLLRATYLQDRFGNDLERVEFYRASNAVM</sequence>
<dbReference type="AlphaFoldDB" id="A0A9N9G6P3"/>
<reference evidence="2" key="1">
    <citation type="submission" date="2021-06" db="EMBL/GenBank/DDBJ databases">
        <authorList>
            <person name="Kallberg Y."/>
            <person name="Tangrot J."/>
            <person name="Rosling A."/>
        </authorList>
    </citation>
    <scope>NUCLEOTIDE SEQUENCE</scope>
    <source>
        <strain evidence="2">FL130A</strain>
    </source>
</reference>
<evidence type="ECO:0000313" key="2">
    <source>
        <dbReference type="EMBL" id="CAG8581154.1"/>
    </source>
</evidence>
<dbReference type="OrthoDB" id="2364732at2759"/>
<gene>
    <name evidence="2" type="ORF">ALEPTO_LOCUS7266</name>
</gene>
<keyword evidence="3" id="KW-1185">Reference proteome</keyword>
<dbReference type="EMBL" id="CAJVPS010003028">
    <property type="protein sequence ID" value="CAG8581154.1"/>
    <property type="molecule type" value="Genomic_DNA"/>
</dbReference>
<comment type="caution">
    <text evidence="2">The sequence shown here is derived from an EMBL/GenBank/DDBJ whole genome shotgun (WGS) entry which is preliminary data.</text>
</comment>
<proteinExistence type="predicted"/>
<protein>
    <submittedName>
        <fullName evidence="2">7703_t:CDS:1</fullName>
    </submittedName>
</protein>
<evidence type="ECO:0000313" key="3">
    <source>
        <dbReference type="Proteomes" id="UP000789508"/>
    </source>
</evidence>
<feature type="signal peptide" evidence="1">
    <location>
        <begin position="1"/>
        <end position="29"/>
    </location>
</feature>
<keyword evidence="1" id="KW-0732">Signal</keyword>